<name>A0A316TNI1_9BACT</name>
<gene>
    <name evidence="1" type="ORF">DDZ15_14825</name>
</gene>
<protein>
    <submittedName>
        <fullName evidence="1">Uncharacterized protein</fullName>
    </submittedName>
</protein>
<accession>A0A316TNI1</accession>
<keyword evidence="2" id="KW-1185">Reference proteome</keyword>
<reference evidence="1 2" key="1">
    <citation type="submission" date="2018-05" db="EMBL/GenBank/DDBJ databases">
        <title>Rhodohalobacter halophilus gen. nov., sp. nov., a moderately halophilic member of the family Balneolaceae.</title>
        <authorList>
            <person name="Liu Z.-W."/>
        </authorList>
    </citation>
    <scope>NUCLEOTIDE SEQUENCE [LARGE SCALE GENOMIC DNA]</scope>
    <source>
        <strain evidence="1 2">8A47</strain>
    </source>
</reference>
<evidence type="ECO:0000313" key="2">
    <source>
        <dbReference type="Proteomes" id="UP000245533"/>
    </source>
</evidence>
<dbReference type="AlphaFoldDB" id="A0A316TNI1"/>
<dbReference type="RefSeq" id="WP_109647894.1">
    <property type="nucleotide sequence ID" value="NZ_QGGB01000010.1"/>
</dbReference>
<organism evidence="1 2">
    <name type="scientific">Rhodohalobacter mucosus</name>
    <dbReference type="NCBI Taxonomy" id="2079485"/>
    <lineage>
        <taxon>Bacteria</taxon>
        <taxon>Pseudomonadati</taxon>
        <taxon>Balneolota</taxon>
        <taxon>Balneolia</taxon>
        <taxon>Balneolales</taxon>
        <taxon>Balneolaceae</taxon>
        <taxon>Rhodohalobacter</taxon>
    </lineage>
</organism>
<dbReference type="EMBL" id="QGGB01000010">
    <property type="protein sequence ID" value="PWN05338.1"/>
    <property type="molecule type" value="Genomic_DNA"/>
</dbReference>
<proteinExistence type="predicted"/>
<sequence length="64" mass="7075">MGKINLSSLKSCVESASQSFRKIEDEKPFEMHIVTGNNPDTVDSLIQSTQKMLKNIPTFSQTGS</sequence>
<comment type="caution">
    <text evidence="1">The sequence shown here is derived from an EMBL/GenBank/DDBJ whole genome shotgun (WGS) entry which is preliminary data.</text>
</comment>
<evidence type="ECO:0000313" key="1">
    <source>
        <dbReference type="EMBL" id="PWN05338.1"/>
    </source>
</evidence>
<dbReference type="Proteomes" id="UP000245533">
    <property type="component" value="Unassembled WGS sequence"/>
</dbReference>